<reference evidence="11" key="1">
    <citation type="submission" date="2025-05" db="UniProtKB">
        <authorList>
            <consortium name="RefSeq"/>
        </authorList>
    </citation>
    <scope>NUCLEOTIDE SEQUENCE [LARGE SCALE GENOMIC DNA]</scope>
</reference>
<feature type="transmembrane region" description="Helical" evidence="10">
    <location>
        <begin position="251"/>
        <end position="269"/>
    </location>
</feature>
<sequence length="341" mass="39759">MTNYENLPLYAVNVKVFVKVGLIDSIGWTKRFLFCLIPIITYVGQIIHIFKSWNEDMGETSMNLHILLLKTHCLVRLWLMVKKPKDFERFFQCVEQWYRDIERNGDPQMVGTLKEITKRTQLLSKMTIYVAAGGTIAAFFYPLSFDRRKHMITVQYPFVDALQTPFFEFLFLLQVLCLAPIILVLTLPFTNIYLISLMFGELVLKDLCVKLRNIRSENEETMLQEFKKCIAYHQKIIALCDDLQDLLSMDGFFHVALFGMMLCMLLFFLSMSLEVANAAYDTPWYRGNLEMRKCVITMIARCQKPLQMKAGGLYPMTMETFQAILRVSYSYFSLLQGLSQQ</sequence>
<comment type="caution">
    <text evidence="10">Lacks conserved residue(s) required for the propagation of feature annotation.</text>
</comment>
<dbReference type="GeneID" id="125777119"/>
<evidence type="ECO:0000313" key="11">
    <source>
        <dbReference type="Proteomes" id="UP001652620"/>
    </source>
</evidence>
<evidence type="ECO:0000256" key="3">
    <source>
        <dbReference type="ARBA" id="ARBA00022606"/>
    </source>
</evidence>
<protein>
    <recommendedName>
        <fullName evidence="10">Odorant receptor</fullName>
    </recommendedName>
</protein>
<name>A0ABM3JD70_BACDO</name>
<dbReference type="PANTHER" id="PTHR21137">
    <property type="entry name" value="ODORANT RECEPTOR"/>
    <property type="match status" value="1"/>
</dbReference>
<evidence type="ECO:0000313" key="12">
    <source>
        <dbReference type="RefSeq" id="XP_049307181.1"/>
    </source>
</evidence>
<organism evidence="11 12">
    <name type="scientific">Bactrocera dorsalis</name>
    <name type="common">Oriental fruit fly</name>
    <name type="synonym">Dacus dorsalis</name>
    <dbReference type="NCBI Taxonomy" id="27457"/>
    <lineage>
        <taxon>Eukaryota</taxon>
        <taxon>Metazoa</taxon>
        <taxon>Ecdysozoa</taxon>
        <taxon>Arthropoda</taxon>
        <taxon>Hexapoda</taxon>
        <taxon>Insecta</taxon>
        <taxon>Pterygota</taxon>
        <taxon>Neoptera</taxon>
        <taxon>Endopterygota</taxon>
        <taxon>Diptera</taxon>
        <taxon>Brachycera</taxon>
        <taxon>Muscomorpha</taxon>
        <taxon>Tephritoidea</taxon>
        <taxon>Tephritidae</taxon>
        <taxon>Bactrocera</taxon>
        <taxon>Bactrocera</taxon>
    </lineage>
</organism>
<dbReference type="PANTHER" id="PTHR21137:SF3">
    <property type="entry name" value="ODORANT RECEPTOR 30A-RELATED"/>
    <property type="match status" value="1"/>
</dbReference>
<keyword evidence="2" id="KW-1003">Cell membrane</keyword>
<feature type="transmembrane region" description="Helical" evidence="10">
    <location>
        <begin position="166"/>
        <end position="189"/>
    </location>
</feature>
<comment type="similarity">
    <text evidence="10">Belongs to the insect chemoreceptor superfamily. Heteromeric odorant receptor channel (TC 1.A.69) family.</text>
</comment>
<keyword evidence="8 10" id="KW-0675">Receptor</keyword>
<feature type="transmembrane region" description="Helical" evidence="10">
    <location>
        <begin position="31"/>
        <end position="50"/>
    </location>
</feature>
<accession>A0ABM3JD70</accession>
<keyword evidence="3 10" id="KW-0716">Sensory transduction</keyword>
<keyword evidence="5 10" id="KW-0552">Olfaction</keyword>
<keyword evidence="4 10" id="KW-0812">Transmembrane</keyword>
<keyword evidence="6 10" id="KW-1133">Transmembrane helix</keyword>
<gene>
    <name evidence="12" type="primary">LOC125777119</name>
</gene>
<dbReference type="Proteomes" id="UP001652620">
    <property type="component" value="Chromosome 1"/>
</dbReference>
<dbReference type="RefSeq" id="XP_049307181.1">
    <property type="nucleotide sequence ID" value="XM_049451224.1"/>
</dbReference>
<evidence type="ECO:0000256" key="4">
    <source>
        <dbReference type="ARBA" id="ARBA00022692"/>
    </source>
</evidence>
<reference evidence="12" key="2">
    <citation type="submission" date="2025-08" db="UniProtKB">
        <authorList>
            <consortium name="RefSeq"/>
        </authorList>
    </citation>
    <scope>IDENTIFICATION</scope>
    <source>
        <tissue evidence="12">Adult</tissue>
    </source>
</reference>
<evidence type="ECO:0000256" key="9">
    <source>
        <dbReference type="ARBA" id="ARBA00023224"/>
    </source>
</evidence>
<dbReference type="InterPro" id="IPR004117">
    <property type="entry name" value="7tm6_olfct_rcpt"/>
</dbReference>
<evidence type="ECO:0000256" key="10">
    <source>
        <dbReference type="RuleBase" id="RU351113"/>
    </source>
</evidence>
<keyword evidence="11" id="KW-1185">Reference proteome</keyword>
<dbReference type="Pfam" id="PF02949">
    <property type="entry name" value="7tm_6"/>
    <property type="match status" value="2"/>
</dbReference>
<evidence type="ECO:0000256" key="7">
    <source>
        <dbReference type="ARBA" id="ARBA00023136"/>
    </source>
</evidence>
<evidence type="ECO:0000256" key="1">
    <source>
        <dbReference type="ARBA" id="ARBA00004651"/>
    </source>
</evidence>
<feature type="transmembrane region" description="Helical" evidence="10">
    <location>
        <begin position="126"/>
        <end position="145"/>
    </location>
</feature>
<evidence type="ECO:0000256" key="2">
    <source>
        <dbReference type="ARBA" id="ARBA00022475"/>
    </source>
</evidence>
<evidence type="ECO:0000256" key="5">
    <source>
        <dbReference type="ARBA" id="ARBA00022725"/>
    </source>
</evidence>
<keyword evidence="7 10" id="KW-0472">Membrane</keyword>
<comment type="subcellular location">
    <subcellularLocation>
        <location evidence="1 10">Cell membrane</location>
        <topology evidence="1 10">Multi-pass membrane protein</topology>
    </subcellularLocation>
</comment>
<evidence type="ECO:0000256" key="6">
    <source>
        <dbReference type="ARBA" id="ARBA00022989"/>
    </source>
</evidence>
<keyword evidence="9 10" id="KW-0807">Transducer</keyword>
<proteinExistence type="inferred from homology"/>
<evidence type="ECO:0000256" key="8">
    <source>
        <dbReference type="ARBA" id="ARBA00023170"/>
    </source>
</evidence>